<comment type="caution">
    <text evidence="2">The sequence shown here is derived from an EMBL/GenBank/DDBJ whole genome shotgun (WGS) entry which is preliminary data.</text>
</comment>
<reference evidence="2 3" key="1">
    <citation type="submission" date="2019-06" db="EMBL/GenBank/DDBJ databases">
        <title>Gramella sabulilitoris sp. nov., isolated from a marine sand.</title>
        <authorList>
            <person name="Yoon J.-H."/>
        </authorList>
    </citation>
    <scope>NUCLEOTIDE SEQUENCE [LARGE SCALE GENOMIC DNA]</scope>
    <source>
        <strain evidence="2 3">HSMS-1</strain>
    </source>
</reference>
<dbReference type="InterPro" id="IPR028973">
    <property type="entry name" value="PhnB-like"/>
</dbReference>
<sequence>MSTTINTYLTFDGDCKAAFDFYRSVFGGEFNNASTFSEMPPQEGMPPISEEEKDKIMHISLPISNETILMGSDTGGEWAKSFKKGNNFSISVNTDSKKEAERIFKALSENGQVTMPMEKTFWNSYFGMLKDQFGIHWMVSFDQNSP</sequence>
<keyword evidence="3" id="KW-1185">Reference proteome</keyword>
<accession>A0A550I7A3</accession>
<gene>
    <name evidence="2" type="ORF">FGM01_02855</name>
</gene>
<dbReference type="Gene3D" id="3.10.180.10">
    <property type="entry name" value="2,3-Dihydroxybiphenyl 1,2-Dioxygenase, domain 1"/>
    <property type="match status" value="1"/>
</dbReference>
<dbReference type="InterPro" id="IPR029068">
    <property type="entry name" value="Glyas_Bleomycin-R_OHBP_Dase"/>
</dbReference>
<dbReference type="Proteomes" id="UP000315131">
    <property type="component" value="Unassembled WGS sequence"/>
</dbReference>
<dbReference type="PANTHER" id="PTHR33990">
    <property type="entry name" value="PROTEIN YJDN-RELATED"/>
    <property type="match status" value="1"/>
</dbReference>
<dbReference type="RefSeq" id="WP_143409628.1">
    <property type="nucleotide sequence ID" value="NZ_VHSF01000001.1"/>
</dbReference>
<dbReference type="Pfam" id="PF06983">
    <property type="entry name" value="3-dmu-9_3-mt"/>
    <property type="match status" value="1"/>
</dbReference>
<dbReference type="EMBL" id="VHSF01000001">
    <property type="protein sequence ID" value="TRO66849.1"/>
    <property type="molecule type" value="Genomic_DNA"/>
</dbReference>
<organism evidence="2 3">
    <name type="scientific">Christiangramia sabulilitoris</name>
    <dbReference type="NCBI Taxonomy" id="2583991"/>
    <lineage>
        <taxon>Bacteria</taxon>
        <taxon>Pseudomonadati</taxon>
        <taxon>Bacteroidota</taxon>
        <taxon>Flavobacteriia</taxon>
        <taxon>Flavobacteriales</taxon>
        <taxon>Flavobacteriaceae</taxon>
        <taxon>Christiangramia</taxon>
    </lineage>
</organism>
<name>A0A550I7A3_9FLAO</name>
<dbReference type="AlphaFoldDB" id="A0A550I7A3"/>
<dbReference type="CDD" id="cd06588">
    <property type="entry name" value="PhnB_like"/>
    <property type="match status" value="1"/>
</dbReference>
<feature type="domain" description="PhnB-like" evidence="1">
    <location>
        <begin position="5"/>
        <end position="139"/>
    </location>
</feature>
<dbReference type="PANTHER" id="PTHR33990:SF1">
    <property type="entry name" value="PROTEIN YJDN"/>
    <property type="match status" value="1"/>
</dbReference>
<proteinExistence type="predicted"/>
<evidence type="ECO:0000313" key="2">
    <source>
        <dbReference type="EMBL" id="TRO66849.1"/>
    </source>
</evidence>
<dbReference type="SUPFAM" id="SSF54593">
    <property type="entry name" value="Glyoxalase/Bleomycin resistance protein/Dihydroxybiphenyl dioxygenase"/>
    <property type="match status" value="1"/>
</dbReference>
<evidence type="ECO:0000259" key="1">
    <source>
        <dbReference type="Pfam" id="PF06983"/>
    </source>
</evidence>
<dbReference type="OrthoDB" id="9795306at2"/>
<protein>
    <submittedName>
        <fullName evidence="2">VOC family protein</fullName>
    </submittedName>
</protein>
<evidence type="ECO:0000313" key="3">
    <source>
        <dbReference type="Proteomes" id="UP000315131"/>
    </source>
</evidence>